<sequence>MIEPLRSYNPFDILNSIYEFILDLIMGRGSSYLSNYFFDLYDKYGYSLILLSMFLSSALVVFIMYVIFRINGIYSKQRKSLSPIKNAAEEKKEETVKSEKWKIITEHIESENVNDWRLAILEADIILGEMLDKLGYRGEGIGEQLKSVDKSDFTAIDDAWEAHKIRNSIAHEGSSFLITEREAKRVIGLYKKVFEEHNYI</sequence>
<name>A0A0G1AD96_9BACT</name>
<gene>
    <name evidence="2" type="ORF">UU82_C0036G0002</name>
</gene>
<evidence type="ECO:0000313" key="2">
    <source>
        <dbReference type="EMBL" id="KKS23243.1"/>
    </source>
</evidence>
<dbReference type="EMBL" id="LCCC01000036">
    <property type="protein sequence ID" value="KKS23243.1"/>
    <property type="molecule type" value="Genomic_DNA"/>
</dbReference>
<keyword evidence="1" id="KW-0472">Membrane</keyword>
<evidence type="ECO:0000313" key="3">
    <source>
        <dbReference type="Proteomes" id="UP000033949"/>
    </source>
</evidence>
<keyword evidence="1" id="KW-1133">Transmembrane helix</keyword>
<accession>A0A0G1AD96</accession>
<dbReference type="AlphaFoldDB" id="A0A0G1AD96"/>
<keyword evidence="1" id="KW-0812">Transmembrane</keyword>
<proteinExistence type="predicted"/>
<protein>
    <submittedName>
        <fullName evidence="2">Uncharacterized protein</fullName>
    </submittedName>
</protein>
<comment type="caution">
    <text evidence="2">The sequence shown here is derived from an EMBL/GenBank/DDBJ whole genome shotgun (WGS) entry which is preliminary data.</text>
</comment>
<reference evidence="2 3" key="1">
    <citation type="journal article" date="2015" name="Nature">
        <title>rRNA introns, odd ribosomes, and small enigmatic genomes across a large radiation of phyla.</title>
        <authorList>
            <person name="Brown C.T."/>
            <person name="Hug L.A."/>
            <person name="Thomas B.C."/>
            <person name="Sharon I."/>
            <person name="Castelle C.J."/>
            <person name="Singh A."/>
            <person name="Wilkins M.J."/>
            <person name="Williams K.H."/>
            <person name="Banfield J.F."/>
        </authorList>
    </citation>
    <scope>NUCLEOTIDE SEQUENCE [LARGE SCALE GENOMIC DNA]</scope>
</reference>
<evidence type="ECO:0000256" key="1">
    <source>
        <dbReference type="SAM" id="Phobius"/>
    </source>
</evidence>
<dbReference type="Proteomes" id="UP000033949">
    <property type="component" value="Unassembled WGS sequence"/>
</dbReference>
<organism evidence="2 3">
    <name type="scientific">Candidatus Nomurabacteria bacterium GW2011_GWC2_41_8</name>
    <dbReference type="NCBI Taxonomy" id="1618755"/>
    <lineage>
        <taxon>Bacteria</taxon>
        <taxon>Candidatus Nomuraibacteriota</taxon>
    </lineage>
</organism>
<feature type="transmembrane region" description="Helical" evidence="1">
    <location>
        <begin position="44"/>
        <end position="68"/>
    </location>
</feature>